<organism evidence="6 7">
    <name type="scientific">Indicator maculatus</name>
    <name type="common">spotted honeyguide</name>
    <dbReference type="NCBI Taxonomy" id="545262"/>
    <lineage>
        <taxon>Eukaryota</taxon>
        <taxon>Metazoa</taxon>
        <taxon>Chordata</taxon>
        <taxon>Craniata</taxon>
        <taxon>Vertebrata</taxon>
        <taxon>Euteleostomi</taxon>
        <taxon>Archelosauria</taxon>
        <taxon>Archosauria</taxon>
        <taxon>Dinosauria</taxon>
        <taxon>Saurischia</taxon>
        <taxon>Theropoda</taxon>
        <taxon>Coelurosauria</taxon>
        <taxon>Aves</taxon>
        <taxon>Neognathae</taxon>
        <taxon>Neoaves</taxon>
        <taxon>Telluraves</taxon>
        <taxon>Coraciimorphae</taxon>
        <taxon>Piciformes</taxon>
        <taxon>Indicatoridae</taxon>
        <taxon>Indicator</taxon>
    </lineage>
</organism>
<feature type="non-terminal residue" evidence="6">
    <location>
        <position position="181"/>
    </location>
</feature>
<keyword evidence="7" id="KW-1185">Reference proteome</keyword>
<evidence type="ECO:0000313" key="6">
    <source>
        <dbReference type="EMBL" id="NXN13529.1"/>
    </source>
</evidence>
<feature type="non-terminal residue" evidence="6">
    <location>
        <position position="1"/>
    </location>
</feature>
<keyword evidence="2" id="KW-0963">Cytoplasm</keyword>
<protein>
    <submittedName>
        <fullName evidence="6">NINL protein</fullName>
    </submittedName>
</protein>
<feature type="coiled-coil region" evidence="5">
    <location>
        <begin position="36"/>
        <end position="63"/>
    </location>
</feature>
<dbReference type="PANTHER" id="PTHR18905:SF13">
    <property type="entry name" value="NON-CENTROSOMAL MICROTUBULE ARRAY"/>
    <property type="match status" value="1"/>
</dbReference>
<proteinExistence type="predicted"/>
<dbReference type="GO" id="GO:0034454">
    <property type="term" value="P:microtubule anchoring at centrosome"/>
    <property type="evidence" value="ECO:0007669"/>
    <property type="project" value="TreeGrafter"/>
</dbReference>
<evidence type="ECO:0000256" key="2">
    <source>
        <dbReference type="ARBA" id="ARBA00022490"/>
    </source>
</evidence>
<keyword evidence="3" id="KW-0597">Phosphoprotein</keyword>
<keyword evidence="4" id="KW-0206">Cytoskeleton</keyword>
<evidence type="ECO:0000313" key="7">
    <source>
        <dbReference type="Proteomes" id="UP000557230"/>
    </source>
</evidence>
<comment type="subcellular location">
    <subcellularLocation>
        <location evidence="1">Cytoplasm</location>
        <location evidence="1">Cytoskeleton</location>
        <location evidence="1">Microtubule organizing center</location>
        <location evidence="1">Centrosome</location>
    </subcellularLocation>
</comment>
<keyword evidence="5" id="KW-0175">Coiled coil</keyword>
<evidence type="ECO:0000256" key="3">
    <source>
        <dbReference type="ARBA" id="ARBA00022553"/>
    </source>
</evidence>
<sequence>QLFEAKARLSLAQAQHALQLQQAKAQMNNLVPKKLFEQLQTSLREEQCKAQHLQEDLSQQAQQAHRQLVRTQVRRELQELGSGLCCLLQAAVEQAEGLEHSLRSAEAVLAERVAELRDAQAQLSRNKLLIEDLQEEKRSFAVALQAAELKQRSTEERNQLLEEQASALKQLLGTVIPASLS</sequence>
<dbReference type="PANTHER" id="PTHR18905">
    <property type="entry name" value="NINEIN"/>
    <property type="match status" value="1"/>
</dbReference>
<dbReference type="OrthoDB" id="5799458at2759"/>
<gene>
    <name evidence="6" type="primary">Ninl</name>
    <name evidence="6" type="ORF">INDMAC_R08250</name>
</gene>
<comment type="caution">
    <text evidence="6">The sequence shown here is derived from an EMBL/GenBank/DDBJ whole genome shotgun (WGS) entry which is preliminary data.</text>
</comment>
<dbReference type="AlphaFoldDB" id="A0A7L1GK85"/>
<accession>A0A7L1GK85</accession>
<reference evidence="6 7" key="1">
    <citation type="submission" date="2019-09" db="EMBL/GenBank/DDBJ databases">
        <title>Bird 10,000 Genomes (B10K) Project - Family phase.</title>
        <authorList>
            <person name="Zhang G."/>
        </authorList>
    </citation>
    <scope>NUCLEOTIDE SEQUENCE [LARGE SCALE GENOMIC DNA]</scope>
    <source>
        <strain evidence="6">B10K-DU-001-78</strain>
        <tissue evidence="6">Muscle</tissue>
    </source>
</reference>
<evidence type="ECO:0000256" key="5">
    <source>
        <dbReference type="SAM" id="Coils"/>
    </source>
</evidence>
<evidence type="ECO:0000256" key="4">
    <source>
        <dbReference type="ARBA" id="ARBA00023212"/>
    </source>
</evidence>
<dbReference type="Proteomes" id="UP000557230">
    <property type="component" value="Unassembled WGS sequence"/>
</dbReference>
<dbReference type="GO" id="GO:0005813">
    <property type="term" value="C:centrosome"/>
    <property type="evidence" value="ECO:0007669"/>
    <property type="project" value="UniProtKB-SubCell"/>
</dbReference>
<name>A0A7L1GK85_9PICI</name>
<evidence type="ECO:0000256" key="1">
    <source>
        <dbReference type="ARBA" id="ARBA00004300"/>
    </source>
</evidence>
<feature type="coiled-coil region" evidence="5">
    <location>
        <begin position="88"/>
        <end position="171"/>
    </location>
</feature>
<dbReference type="EMBL" id="VXBD01008326">
    <property type="protein sequence ID" value="NXN13529.1"/>
    <property type="molecule type" value="Genomic_DNA"/>
</dbReference>